<dbReference type="PANTHER" id="PTHR40274:SF3">
    <property type="entry name" value="VIRGINIAMYCIN B LYASE"/>
    <property type="match status" value="1"/>
</dbReference>
<feature type="signal peptide" evidence="6">
    <location>
        <begin position="1"/>
        <end position="27"/>
    </location>
</feature>
<keyword evidence="8" id="KW-1185">Reference proteome</keyword>
<comment type="similarity">
    <text evidence="5">Belongs to the Vgb family.</text>
</comment>
<name>A0AAE4JZ28_9CYAN</name>
<evidence type="ECO:0000313" key="7">
    <source>
        <dbReference type="EMBL" id="MDS3861644.1"/>
    </source>
</evidence>
<dbReference type="GO" id="GO:0046677">
    <property type="term" value="P:response to antibiotic"/>
    <property type="evidence" value="ECO:0007669"/>
    <property type="project" value="UniProtKB-UniRule"/>
</dbReference>
<organism evidence="7 8">
    <name type="scientific">Pseudocalidococcus azoricus BACA0444</name>
    <dbReference type="NCBI Taxonomy" id="2918990"/>
    <lineage>
        <taxon>Bacteria</taxon>
        <taxon>Bacillati</taxon>
        <taxon>Cyanobacteriota</taxon>
        <taxon>Cyanophyceae</taxon>
        <taxon>Acaryochloridales</taxon>
        <taxon>Thermosynechococcaceae</taxon>
        <taxon>Pseudocalidococcus</taxon>
        <taxon>Pseudocalidococcus azoricus</taxon>
    </lineage>
</organism>
<proteinExistence type="inferred from homology"/>
<comment type="subunit">
    <text evidence="5">Monomer.</text>
</comment>
<dbReference type="GO" id="GO:0016835">
    <property type="term" value="F:carbon-oxygen lyase activity"/>
    <property type="evidence" value="ECO:0007669"/>
    <property type="project" value="UniProtKB-UniRule"/>
</dbReference>
<keyword evidence="1 5" id="KW-0479">Metal-binding</keyword>
<dbReference type="GO" id="GO:0030288">
    <property type="term" value="C:outer membrane-bounded periplasmic space"/>
    <property type="evidence" value="ECO:0007669"/>
    <property type="project" value="TreeGrafter"/>
</dbReference>
<comment type="caution">
    <text evidence="7">The sequence shown here is derived from an EMBL/GenBank/DDBJ whole genome shotgun (WGS) entry which is preliminary data.</text>
</comment>
<dbReference type="AlphaFoldDB" id="A0AAE4JZ28"/>
<keyword evidence="2 5" id="KW-0460">Magnesium</keyword>
<evidence type="ECO:0000256" key="6">
    <source>
        <dbReference type="SAM" id="SignalP"/>
    </source>
</evidence>
<comment type="function">
    <text evidence="5">Inactivates the type B streptogramin antibiotics by linearizing the lactone ring at the ester linkage, generating a free phenylglycine carboxylate and converting the threonyl moiety into 2-amino-butenoic acid.</text>
</comment>
<keyword evidence="4 5" id="KW-0046">Antibiotic resistance</keyword>
<protein>
    <recommendedName>
        <fullName evidence="5">Virginiamycin B lyase</fullName>
        <ecNumber evidence="5">4.2.99.-</ecNumber>
    </recommendedName>
    <alternativeName>
        <fullName evidence="5">Streptogramin B lyase</fullName>
    </alternativeName>
</protein>
<keyword evidence="3 5" id="KW-0456">Lyase</keyword>
<dbReference type="FunFam" id="2.130.10.10:FF:003655">
    <property type="entry name" value="Copper resistance D domain protein"/>
    <property type="match status" value="1"/>
</dbReference>
<evidence type="ECO:0000256" key="3">
    <source>
        <dbReference type="ARBA" id="ARBA00023239"/>
    </source>
</evidence>
<reference evidence="8" key="1">
    <citation type="submission" date="2023-07" db="EMBL/GenBank/DDBJ databases">
        <authorList>
            <person name="Luz R."/>
            <person name="Cordeiro R."/>
            <person name="Fonseca A."/>
            <person name="Goncalves V."/>
        </authorList>
    </citation>
    <scope>NUCLEOTIDE SEQUENCE [LARGE SCALE GENOMIC DNA]</scope>
    <source>
        <strain evidence="8">BACA0444</strain>
    </source>
</reference>
<dbReference type="Pfam" id="PF24684">
    <property type="entry name" value="Vgb_lyase"/>
    <property type="match status" value="1"/>
</dbReference>
<gene>
    <name evidence="7" type="ORF">RIF25_12590</name>
</gene>
<keyword evidence="6" id="KW-0732">Signal</keyword>
<dbReference type="Gene3D" id="2.130.10.10">
    <property type="entry name" value="YVTN repeat-like/Quinoprotein amine dehydrogenase"/>
    <property type="match status" value="1"/>
</dbReference>
<evidence type="ECO:0000256" key="2">
    <source>
        <dbReference type="ARBA" id="ARBA00022842"/>
    </source>
</evidence>
<dbReference type="GO" id="GO:0000287">
    <property type="term" value="F:magnesium ion binding"/>
    <property type="evidence" value="ECO:0007669"/>
    <property type="project" value="UniProtKB-UniRule"/>
</dbReference>
<dbReference type="PANTHER" id="PTHR40274">
    <property type="entry name" value="VIRGINIAMYCIN B LYASE"/>
    <property type="match status" value="1"/>
</dbReference>
<dbReference type="EMBL" id="JAVMIP010000014">
    <property type="protein sequence ID" value="MDS3861644.1"/>
    <property type="molecule type" value="Genomic_DNA"/>
</dbReference>
<dbReference type="PIRSF" id="PIRSF026412">
    <property type="entry name" value="Streptogrm_lyase"/>
    <property type="match status" value="1"/>
</dbReference>
<dbReference type="Proteomes" id="UP001268256">
    <property type="component" value="Unassembled WGS sequence"/>
</dbReference>
<accession>A0AAE4JZ28</accession>
<sequence>MLKAFSFRSVLLALALVLPASIEGVLAAPVPATTYKTTAIPAPAAIGNDASRYKVTIYPTVPGMGTRDVAPDPDGSVWFNGQWSGVIGHLIPATGEVKLYPLGRGSHPHGVIMGPDGYLWICDEANAIVRFDRKTHEVKQYKLPPFPHTMGYGNLNTPVFDGKGILWFTAQNGYYGRLDPRTGDIKIFPAPLGYGPYGMTATPKGDVWYTSLAGNYIARIDTTTFLPEVFTIPEKIANGSRRIWSDSQGNIWITTWGTGALMRFNPVSKIWDSYKLPGLGPRGYSTYVDNQDKVWSSDFGTNSIHQFDPVTNSFTIFPGNKQNVQTLQMNGVGDRIWAGQQGVDQIVLFERIK</sequence>
<feature type="chain" id="PRO_5041951455" description="Virginiamycin B lyase" evidence="6">
    <location>
        <begin position="28"/>
        <end position="353"/>
    </location>
</feature>
<dbReference type="RefSeq" id="WP_322878877.1">
    <property type="nucleotide sequence ID" value="NZ_JAVMIP010000014.1"/>
</dbReference>
<evidence type="ECO:0000313" key="8">
    <source>
        <dbReference type="Proteomes" id="UP001268256"/>
    </source>
</evidence>
<dbReference type="SUPFAM" id="SSF63829">
    <property type="entry name" value="Calcium-dependent phosphotriesterase"/>
    <property type="match status" value="1"/>
</dbReference>
<comment type="cofactor">
    <cofactor evidence="5">
        <name>Mg(2+)</name>
        <dbReference type="ChEBI" id="CHEBI:18420"/>
    </cofactor>
</comment>
<dbReference type="InterPro" id="IPR051344">
    <property type="entry name" value="Vgb"/>
</dbReference>
<dbReference type="InterPro" id="IPR011217">
    <property type="entry name" value="Vgb_bact"/>
</dbReference>
<evidence type="ECO:0000256" key="4">
    <source>
        <dbReference type="ARBA" id="ARBA00023251"/>
    </source>
</evidence>
<dbReference type="InterPro" id="IPR015943">
    <property type="entry name" value="WD40/YVTN_repeat-like_dom_sf"/>
</dbReference>
<evidence type="ECO:0000256" key="1">
    <source>
        <dbReference type="ARBA" id="ARBA00022723"/>
    </source>
</evidence>
<dbReference type="GO" id="GO:0017001">
    <property type="term" value="P:antibiotic catabolic process"/>
    <property type="evidence" value="ECO:0007669"/>
    <property type="project" value="UniProtKB-UniRule"/>
</dbReference>
<evidence type="ECO:0000256" key="5">
    <source>
        <dbReference type="PIRNR" id="PIRNR026412"/>
    </source>
</evidence>
<dbReference type="EC" id="4.2.99.-" evidence="5"/>